<keyword evidence="3" id="KW-0472">Membrane</keyword>
<feature type="compositionally biased region" description="Low complexity" evidence="2">
    <location>
        <begin position="151"/>
        <end position="160"/>
    </location>
</feature>
<reference evidence="4 5" key="1">
    <citation type="journal article" date="2013" name="Genome Announc.">
        <title>Draft Genome Sequence of the Hydrogen- and Ethanol-Producing Bacterium Clostridium intestinale Strain URNW.</title>
        <authorList>
            <person name="Lal S."/>
            <person name="Ramachandran U."/>
            <person name="Zhang X."/>
            <person name="Sparling R."/>
            <person name="Levin D.B."/>
        </authorList>
    </citation>
    <scope>NUCLEOTIDE SEQUENCE [LARGE SCALE GENOMIC DNA]</scope>
    <source>
        <strain evidence="4 5">URNW</strain>
    </source>
</reference>
<evidence type="ECO:0000256" key="3">
    <source>
        <dbReference type="SAM" id="Phobius"/>
    </source>
</evidence>
<evidence type="ECO:0000256" key="1">
    <source>
        <dbReference type="SAM" id="Coils"/>
    </source>
</evidence>
<protein>
    <recommendedName>
        <fullName evidence="6">Type IV pilus assembly protein PilO</fullName>
    </recommendedName>
</protein>
<accession>U2Q0Q4</accession>
<evidence type="ECO:0008006" key="6">
    <source>
        <dbReference type="Google" id="ProtNLM"/>
    </source>
</evidence>
<dbReference type="Proteomes" id="UP000016721">
    <property type="component" value="Unassembled WGS sequence"/>
</dbReference>
<feature type="compositionally biased region" description="Polar residues" evidence="2">
    <location>
        <begin position="139"/>
        <end position="150"/>
    </location>
</feature>
<feature type="coiled-coil region" evidence="1">
    <location>
        <begin position="28"/>
        <end position="55"/>
    </location>
</feature>
<comment type="caution">
    <text evidence="4">The sequence shown here is derived from an EMBL/GenBank/DDBJ whole genome shotgun (WGS) entry which is preliminary data.</text>
</comment>
<dbReference type="STRING" id="1294142.CINTURNW_0269"/>
<gene>
    <name evidence="4" type="ORF">CINTURNW_0269</name>
</gene>
<dbReference type="AlphaFoldDB" id="U2Q0Q4"/>
<feature type="compositionally biased region" description="Basic and acidic residues" evidence="2">
    <location>
        <begin position="119"/>
        <end position="129"/>
    </location>
</feature>
<dbReference type="OrthoDB" id="1704601at2"/>
<dbReference type="HOGENOM" id="CLU_056142_0_0_9"/>
<sequence length="401" mass="45092">MKISNREKYLLGILVAVLIILGYYKLVYLNQTSRLDKLKNEKAEIEQKYNTIMTTVNKLDSKQESVKILTSKVVDKSKNIYPDTVQEKLILEIDKLLKDSKVKANINFSDFTVKPIETKEGSKESKSENSLKPFVNQYKGINTNKNDTNQSSTKGNTETTGKTEVLNINQVKVTLNYKASYEALTDLIKRIEEHDKKIVLSNLTINGSGSELSGSLVLDFYGVPKIDNEDDEYFKWTLSNQYGKSNPYNGNSTGNVSKSQDSSDFTLSARSFDSDLATVTLRYDKDSSLKSSVYADNEGNEDVEINLIQESGKYYYRYKTSRESYPNNYSDKIEFTPSGDNINIQILSNIRVSSQDKAGVNLNVINKTDRTVNVTTKGDDAVTPRVYVKSEGASVNIVNVK</sequence>
<name>U2Q0Q4_9CLOT</name>
<keyword evidence="1" id="KW-0175">Coiled coil</keyword>
<organism evidence="4 5">
    <name type="scientific">Clostridium intestinale URNW</name>
    <dbReference type="NCBI Taxonomy" id="1294142"/>
    <lineage>
        <taxon>Bacteria</taxon>
        <taxon>Bacillati</taxon>
        <taxon>Bacillota</taxon>
        <taxon>Clostridia</taxon>
        <taxon>Eubacteriales</taxon>
        <taxon>Clostridiaceae</taxon>
        <taxon>Clostridium</taxon>
    </lineage>
</organism>
<evidence type="ECO:0000256" key="2">
    <source>
        <dbReference type="SAM" id="MobiDB-lite"/>
    </source>
</evidence>
<evidence type="ECO:0000313" key="4">
    <source>
        <dbReference type="EMBL" id="ERK32350.1"/>
    </source>
</evidence>
<evidence type="ECO:0000313" key="5">
    <source>
        <dbReference type="Proteomes" id="UP000016721"/>
    </source>
</evidence>
<feature type="region of interest" description="Disordered" evidence="2">
    <location>
        <begin position="119"/>
        <end position="160"/>
    </location>
</feature>
<keyword evidence="5" id="KW-1185">Reference proteome</keyword>
<dbReference type="eggNOG" id="ENOG5030JZ3">
    <property type="taxonomic scope" value="Bacteria"/>
</dbReference>
<proteinExistence type="predicted"/>
<keyword evidence="3" id="KW-0812">Transmembrane</keyword>
<keyword evidence="3" id="KW-1133">Transmembrane helix</keyword>
<dbReference type="RefSeq" id="WP_021800356.1">
    <property type="nucleotide sequence ID" value="NZ_KI273145.1"/>
</dbReference>
<dbReference type="PATRIC" id="fig|1294142.3.peg.268"/>
<dbReference type="EMBL" id="APJA01000004">
    <property type="protein sequence ID" value="ERK32350.1"/>
    <property type="molecule type" value="Genomic_DNA"/>
</dbReference>
<feature type="transmembrane region" description="Helical" evidence="3">
    <location>
        <begin position="9"/>
        <end position="29"/>
    </location>
</feature>